<dbReference type="InterPro" id="IPR014134">
    <property type="entry name" value="Cryptochrome_pln"/>
</dbReference>
<dbReference type="InterPro" id="IPR036155">
    <property type="entry name" value="Crypto/Photolyase_N_sf"/>
</dbReference>
<dbReference type="PROSITE" id="PS00394">
    <property type="entry name" value="DNA_PHOTOLYASES_1_1"/>
    <property type="match status" value="1"/>
</dbReference>
<dbReference type="SUPFAM" id="SSF48173">
    <property type="entry name" value="Cryptochrome/photolyase FAD-binding domain"/>
    <property type="match status" value="1"/>
</dbReference>
<dbReference type="Proteomes" id="UP001491310">
    <property type="component" value="Unassembled WGS sequence"/>
</dbReference>
<reference evidence="8 9" key="1">
    <citation type="journal article" date="2024" name="Nat. Commun.">
        <title>Phylogenomics reveals the evolutionary origins of lichenization in chlorophyte algae.</title>
        <authorList>
            <person name="Puginier C."/>
            <person name="Libourel C."/>
            <person name="Otte J."/>
            <person name="Skaloud P."/>
            <person name="Haon M."/>
            <person name="Grisel S."/>
            <person name="Petersen M."/>
            <person name="Berrin J.G."/>
            <person name="Delaux P.M."/>
            <person name="Dal Grande F."/>
            <person name="Keller J."/>
        </authorList>
    </citation>
    <scope>NUCLEOTIDE SEQUENCE [LARGE SCALE GENOMIC DNA]</scope>
    <source>
        <strain evidence="8 9">SAG 216-7</strain>
    </source>
</reference>
<dbReference type="EMBL" id="JALJOT010000005">
    <property type="protein sequence ID" value="KAK9915124.1"/>
    <property type="molecule type" value="Genomic_DNA"/>
</dbReference>
<dbReference type="InterPro" id="IPR002081">
    <property type="entry name" value="Cryptochrome/DNA_photolyase_1"/>
</dbReference>
<evidence type="ECO:0000259" key="7">
    <source>
        <dbReference type="PROSITE" id="PS51645"/>
    </source>
</evidence>
<dbReference type="NCBIfam" id="TIGR02766">
    <property type="entry name" value="crypt_chrom_pln"/>
    <property type="match status" value="1"/>
</dbReference>
<dbReference type="SUPFAM" id="SSF52425">
    <property type="entry name" value="Cryptochrome/photolyase, N-terminal domain"/>
    <property type="match status" value="1"/>
</dbReference>
<dbReference type="PROSITE" id="PS51645">
    <property type="entry name" value="PHR_CRY_ALPHA_BETA"/>
    <property type="match status" value="1"/>
</dbReference>
<organism evidence="8 9">
    <name type="scientific">Coccomyxa subellipsoidea</name>
    <dbReference type="NCBI Taxonomy" id="248742"/>
    <lineage>
        <taxon>Eukaryota</taxon>
        <taxon>Viridiplantae</taxon>
        <taxon>Chlorophyta</taxon>
        <taxon>core chlorophytes</taxon>
        <taxon>Trebouxiophyceae</taxon>
        <taxon>Trebouxiophyceae incertae sedis</taxon>
        <taxon>Coccomyxaceae</taxon>
        <taxon>Coccomyxa</taxon>
    </lineage>
</organism>
<dbReference type="PANTHER" id="PTHR11455:SF18">
    <property type="entry name" value="SI:CH1073-390K14.1"/>
    <property type="match status" value="1"/>
</dbReference>
<comment type="caution">
    <text evidence="8">The sequence shown here is derived from an EMBL/GenBank/DDBJ whole genome shotgun (WGS) entry which is preliminary data.</text>
</comment>
<evidence type="ECO:0000256" key="3">
    <source>
        <dbReference type="ARBA" id="ARBA00022630"/>
    </source>
</evidence>
<dbReference type="PRINTS" id="PR00147">
    <property type="entry name" value="DNAPHOTLYASE"/>
</dbReference>
<feature type="domain" description="Photolyase/cryptochrome alpha/beta" evidence="7">
    <location>
        <begin position="21"/>
        <end position="151"/>
    </location>
</feature>
<dbReference type="InterPro" id="IPR018394">
    <property type="entry name" value="DNA_photolyase_1_CS_C"/>
</dbReference>
<proteinExistence type="inferred from homology"/>
<keyword evidence="9" id="KW-1185">Reference proteome</keyword>
<accession>A0ABR2YUQ4</accession>
<feature type="compositionally biased region" description="Polar residues" evidence="6">
    <location>
        <begin position="525"/>
        <end position="538"/>
    </location>
</feature>
<keyword evidence="5" id="KW-0157">Chromophore</keyword>
<feature type="region of interest" description="Disordered" evidence="6">
    <location>
        <begin position="671"/>
        <end position="700"/>
    </location>
</feature>
<protein>
    <recommendedName>
        <fullName evidence="7">Photolyase/cryptochrome alpha/beta domain-containing protein</fullName>
    </recommendedName>
</protein>
<evidence type="ECO:0000313" key="9">
    <source>
        <dbReference type="Proteomes" id="UP001491310"/>
    </source>
</evidence>
<evidence type="ECO:0000313" key="8">
    <source>
        <dbReference type="EMBL" id="KAK9915124.1"/>
    </source>
</evidence>
<evidence type="ECO:0000256" key="5">
    <source>
        <dbReference type="ARBA" id="ARBA00022991"/>
    </source>
</evidence>
<dbReference type="Pfam" id="PF00875">
    <property type="entry name" value="DNA_photolyase"/>
    <property type="match status" value="1"/>
</dbReference>
<dbReference type="InterPro" id="IPR006050">
    <property type="entry name" value="DNA_photolyase_N"/>
</dbReference>
<keyword evidence="4" id="KW-0274">FAD</keyword>
<gene>
    <name evidence="8" type="ORF">WJX75_004996</name>
</gene>
<evidence type="ECO:0000256" key="1">
    <source>
        <dbReference type="ARBA" id="ARBA00001974"/>
    </source>
</evidence>
<comment type="similarity">
    <text evidence="2">Belongs to the DNA photolyase class-1 family.</text>
</comment>
<dbReference type="Gene3D" id="1.25.40.80">
    <property type="match status" value="1"/>
</dbReference>
<feature type="region of interest" description="Disordered" evidence="6">
    <location>
        <begin position="715"/>
        <end position="737"/>
    </location>
</feature>
<sequence length="737" mass="80294">MSGNGDAACAAPQRGAAPPFRTVLLWFRRDLRVSDNPALIAAVQAATSVVPVYVWAPEEEGQFQPGRCSRWWLHHSLKALEKDLQALGTSMVYRRAPESRIALIQLVEETGAQAVFFNHLYDPISLVRDNEVKAAMLGMNVHCQSFNGDLLYEPWEVLAAGGRPVTSFASFWSRLQDMPYPPPIPLPVPAAISAVPPEIVGLGLDSLGLMSPEEQQSNQQLYHSWTPGGKGAHALLEKFVADRLRNFSKQRAKTDRESTSTLSPHVHFGEISNRHIYYVVKRQGAKLGSMGGEWRDSTADFVRQMGYREYARYLSFHFPFTHERALLEHLRAAPWNFDQRHFKAWRQGRTGYPLVDAGMRQLWSSGWLHNRIRVVCASFLVKHLLLPWQWGLKHYWDALLDADLECAALGWQYISGCLADAHPFSYMLDLKKESLRFDPDGNYVRRWLPVLARMPIKYIHRPWEAPDHVLEDAGVELGVNYPYPLISAKESEAALARAAEIIQQSVVSHSSELIPFRPASDPSALRNSNDASAPTPSSVDMVGGKRRRGRNGEAAAKTAGAFQAAAARARNPEYRGYDHAERTAHLAGEAAQVPQVSFAGRLAGEDGSTDPGLSNGAAGGNAAAAAACNGTSNPCRSAAAPGAACSEVQRTDPTLSDEVVVSNNISTACIGHGDTNATSGAQRVRGGAQDRSAPGPDAEVPSVEVVEAVVPCMSGDNNHAVVPGKPDAGSGSKPRCL</sequence>
<dbReference type="InterPro" id="IPR036134">
    <property type="entry name" value="Crypto/Photolyase_FAD-like_sf"/>
</dbReference>
<dbReference type="Gene3D" id="3.40.50.620">
    <property type="entry name" value="HUPs"/>
    <property type="match status" value="1"/>
</dbReference>
<evidence type="ECO:0000256" key="2">
    <source>
        <dbReference type="ARBA" id="ARBA00005862"/>
    </source>
</evidence>
<feature type="region of interest" description="Disordered" evidence="6">
    <location>
        <begin position="518"/>
        <end position="559"/>
    </location>
</feature>
<comment type="cofactor">
    <cofactor evidence="1">
        <name>FAD</name>
        <dbReference type="ChEBI" id="CHEBI:57692"/>
    </cofactor>
</comment>
<evidence type="ECO:0000256" key="4">
    <source>
        <dbReference type="ARBA" id="ARBA00022827"/>
    </source>
</evidence>
<name>A0ABR2YUQ4_9CHLO</name>
<evidence type="ECO:0000256" key="6">
    <source>
        <dbReference type="SAM" id="MobiDB-lite"/>
    </source>
</evidence>
<dbReference type="InterPro" id="IPR005101">
    <property type="entry name" value="Cryptochr/Photolyase_FAD-bd"/>
</dbReference>
<dbReference type="Pfam" id="PF03441">
    <property type="entry name" value="FAD_binding_7"/>
    <property type="match status" value="1"/>
</dbReference>
<dbReference type="PANTHER" id="PTHR11455">
    <property type="entry name" value="CRYPTOCHROME"/>
    <property type="match status" value="1"/>
</dbReference>
<keyword evidence="3" id="KW-0285">Flavoprotein</keyword>
<dbReference type="Gene3D" id="1.10.579.10">
    <property type="entry name" value="DNA Cyclobutane Dipyrimidine Photolyase, subunit A, domain 3"/>
    <property type="match status" value="1"/>
</dbReference>
<dbReference type="InterPro" id="IPR014729">
    <property type="entry name" value="Rossmann-like_a/b/a_fold"/>
</dbReference>
<dbReference type="PROSITE" id="PS00691">
    <property type="entry name" value="DNA_PHOTOLYASES_1_2"/>
    <property type="match status" value="1"/>
</dbReference>